<sequence length="86" mass="9307">MSTSVDLDRYRGDSRVRKLITENRAVVGVAALLVVLSLLAVGVNAAGFPAIAGMLVSWNVLVTGVLFVFAVLPLYAIRFLPSYHKF</sequence>
<evidence type="ECO:0000313" key="2">
    <source>
        <dbReference type="EMBL" id="ELZ19950.1"/>
    </source>
</evidence>
<dbReference type="RefSeq" id="WP_006885997.1">
    <property type="nucleotide sequence ID" value="NZ_AOIU01000048.1"/>
</dbReference>
<accession>M0C9N8</accession>
<dbReference type="AlphaFoldDB" id="M0C9N8"/>
<protein>
    <submittedName>
        <fullName evidence="2">Uncharacterized protein</fullName>
    </submittedName>
</protein>
<evidence type="ECO:0000256" key="1">
    <source>
        <dbReference type="SAM" id="Phobius"/>
    </source>
</evidence>
<dbReference type="EMBL" id="AOIU01000048">
    <property type="protein sequence ID" value="ELZ19950.1"/>
    <property type="molecule type" value="Genomic_DNA"/>
</dbReference>
<gene>
    <name evidence="2" type="ORF">C475_21669</name>
</gene>
<feature type="transmembrane region" description="Helical" evidence="1">
    <location>
        <begin position="58"/>
        <end position="77"/>
    </location>
</feature>
<name>M0C9N8_9EURY</name>
<comment type="caution">
    <text evidence="2">The sequence shown here is derived from an EMBL/GenBank/DDBJ whole genome shotgun (WGS) entry which is preliminary data.</text>
</comment>
<dbReference type="STRING" id="797114.C475_21669"/>
<keyword evidence="1" id="KW-0812">Transmembrane</keyword>
<organism evidence="2 3">
    <name type="scientific">Halosimplex carlsbadense 2-9-1</name>
    <dbReference type="NCBI Taxonomy" id="797114"/>
    <lineage>
        <taxon>Archaea</taxon>
        <taxon>Methanobacteriati</taxon>
        <taxon>Methanobacteriota</taxon>
        <taxon>Stenosarchaea group</taxon>
        <taxon>Halobacteria</taxon>
        <taxon>Halobacteriales</taxon>
        <taxon>Haloarculaceae</taxon>
        <taxon>Halosimplex</taxon>
    </lineage>
</organism>
<keyword evidence="1" id="KW-0472">Membrane</keyword>
<reference evidence="2 3" key="1">
    <citation type="journal article" date="2014" name="PLoS Genet.">
        <title>Phylogenetically driven sequencing of extremely halophilic archaea reveals strategies for static and dynamic osmo-response.</title>
        <authorList>
            <person name="Becker E.A."/>
            <person name="Seitzer P.M."/>
            <person name="Tritt A."/>
            <person name="Larsen D."/>
            <person name="Krusor M."/>
            <person name="Yao A.I."/>
            <person name="Wu D."/>
            <person name="Madern D."/>
            <person name="Eisen J.A."/>
            <person name="Darling A.E."/>
            <person name="Facciotti M.T."/>
        </authorList>
    </citation>
    <scope>NUCLEOTIDE SEQUENCE [LARGE SCALE GENOMIC DNA]</scope>
    <source>
        <strain evidence="2 3">2-9-1</strain>
    </source>
</reference>
<proteinExistence type="predicted"/>
<keyword evidence="1" id="KW-1133">Transmembrane helix</keyword>
<keyword evidence="3" id="KW-1185">Reference proteome</keyword>
<feature type="transmembrane region" description="Helical" evidence="1">
    <location>
        <begin position="25"/>
        <end position="52"/>
    </location>
</feature>
<evidence type="ECO:0000313" key="3">
    <source>
        <dbReference type="Proteomes" id="UP000011626"/>
    </source>
</evidence>
<dbReference type="Proteomes" id="UP000011626">
    <property type="component" value="Unassembled WGS sequence"/>
</dbReference>